<evidence type="ECO:0000256" key="2">
    <source>
        <dbReference type="ARBA" id="ARBA00022448"/>
    </source>
</evidence>
<evidence type="ECO:0000256" key="4">
    <source>
        <dbReference type="ARBA" id="ARBA00022692"/>
    </source>
</evidence>
<evidence type="ECO:0008006" key="9">
    <source>
        <dbReference type="Google" id="ProtNLM"/>
    </source>
</evidence>
<evidence type="ECO:0000256" key="3">
    <source>
        <dbReference type="ARBA" id="ARBA00022475"/>
    </source>
</evidence>
<keyword evidence="6 7" id="KW-0472">Membrane</keyword>
<comment type="subcellular location">
    <subcellularLocation>
        <location evidence="1">Cell membrane</location>
        <topology evidence="1">Multi-pass membrane protein</topology>
    </subcellularLocation>
</comment>
<feature type="transmembrane region" description="Helical" evidence="7">
    <location>
        <begin position="37"/>
        <end position="58"/>
    </location>
</feature>
<protein>
    <recommendedName>
        <fullName evidence="9">MATE family efflux transporter</fullName>
    </recommendedName>
</protein>
<sequence length="152" mass="16665">MYFHFTWNYGHKILNSYCIFMQVIMKVPEKDILEGNVVKVIFALGWPVMISTLLQVGYNMADTFWLGRWSSASNSVSAVAAMQLSWPIIFIMISVGAGFSVAGISLISQYTGANKIYKASESAGQLLSTAVIMAIILSLLGIFLAPLLVSIM</sequence>
<keyword evidence="2" id="KW-0813">Transport</keyword>
<feature type="transmembrane region" description="Helical" evidence="7">
    <location>
        <begin position="126"/>
        <end position="149"/>
    </location>
</feature>
<proteinExistence type="predicted"/>
<evidence type="ECO:0000256" key="6">
    <source>
        <dbReference type="ARBA" id="ARBA00023136"/>
    </source>
</evidence>
<keyword evidence="3" id="KW-1003">Cell membrane</keyword>
<dbReference type="AlphaFoldDB" id="A0A7J3TB45"/>
<dbReference type="Proteomes" id="UP000886130">
    <property type="component" value="Unassembled WGS sequence"/>
</dbReference>
<evidence type="ECO:0000256" key="1">
    <source>
        <dbReference type="ARBA" id="ARBA00004651"/>
    </source>
</evidence>
<accession>A0A7J3TB45</accession>
<keyword evidence="5 7" id="KW-1133">Transmembrane helix</keyword>
<feature type="non-terminal residue" evidence="8">
    <location>
        <position position="152"/>
    </location>
</feature>
<comment type="caution">
    <text evidence="8">The sequence shown here is derived from an EMBL/GenBank/DDBJ whole genome shotgun (WGS) entry which is preliminary data.</text>
</comment>
<dbReference type="GO" id="GO:0015297">
    <property type="term" value="F:antiporter activity"/>
    <property type="evidence" value="ECO:0007669"/>
    <property type="project" value="InterPro"/>
</dbReference>
<feature type="transmembrane region" description="Helical" evidence="7">
    <location>
        <begin position="78"/>
        <end position="106"/>
    </location>
</feature>
<name>A0A7J3TB45_9ARCH</name>
<organism evidence="8">
    <name type="scientific">Candidatus Aciduliprofundum boonei</name>
    <dbReference type="NCBI Taxonomy" id="379547"/>
    <lineage>
        <taxon>Archaea</taxon>
        <taxon>Methanobacteriati</taxon>
        <taxon>Thermoplasmatota</taxon>
        <taxon>DHVE2 group</taxon>
        <taxon>Candidatus Aciduliprofundum</taxon>
    </lineage>
</organism>
<evidence type="ECO:0000256" key="7">
    <source>
        <dbReference type="SAM" id="Phobius"/>
    </source>
</evidence>
<gene>
    <name evidence="8" type="ORF">ENL31_01500</name>
</gene>
<dbReference type="InterPro" id="IPR052031">
    <property type="entry name" value="Membrane_Transporter-Flippase"/>
</dbReference>
<dbReference type="PANTHER" id="PTHR43549">
    <property type="entry name" value="MULTIDRUG RESISTANCE PROTEIN YPNP-RELATED"/>
    <property type="match status" value="1"/>
</dbReference>
<keyword evidence="4 7" id="KW-0812">Transmembrane</keyword>
<dbReference type="GO" id="GO:0042910">
    <property type="term" value="F:xenobiotic transmembrane transporter activity"/>
    <property type="evidence" value="ECO:0007669"/>
    <property type="project" value="InterPro"/>
</dbReference>
<dbReference type="GO" id="GO:0005886">
    <property type="term" value="C:plasma membrane"/>
    <property type="evidence" value="ECO:0007669"/>
    <property type="project" value="UniProtKB-SubCell"/>
</dbReference>
<dbReference type="Pfam" id="PF01554">
    <property type="entry name" value="MatE"/>
    <property type="match status" value="1"/>
</dbReference>
<reference evidence="8" key="1">
    <citation type="journal article" date="2020" name="mSystems">
        <title>Genome- and Community-Level Interaction Insights into Carbon Utilization and Element Cycling Functions of Hydrothermarchaeota in Hydrothermal Sediment.</title>
        <authorList>
            <person name="Zhou Z."/>
            <person name="Liu Y."/>
            <person name="Xu W."/>
            <person name="Pan J."/>
            <person name="Luo Z.H."/>
            <person name="Li M."/>
        </authorList>
    </citation>
    <scope>NUCLEOTIDE SEQUENCE [LARGE SCALE GENOMIC DNA]</scope>
    <source>
        <strain evidence="8">HyVt-85</strain>
    </source>
</reference>
<dbReference type="PANTHER" id="PTHR43549:SF2">
    <property type="entry name" value="MULTIDRUG RESISTANCE PROTEIN NORM-RELATED"/>
    <property type="match status" value="1"/>
</dbReference>
<evidence type="ECO:0000256" key="5">
    <source>
        <dbReference type="ARBA" id="ARBA00022989"/>
    </source>
</evidence>
<dbReference type="EMBL" id="DRTM01000109">
    <property type="protein sequence ID" value="HHE75788.1"/>
    <property type="molecule type" value="Genomic_DNA"/>
</dbReference>
<dbReference type="InterPro" id="IPR002528">
    <property type="entry name" value="MATE_fam"/>
</dbReference>
<evidence type="ECO:0000313" key="8">
    <source>
        <dbReference type="EMBL" id="HHE75788.1"/>
    </source>
</evidence>